<dbReference type="AlphaFoldDB" id="A0A5N6V8F8"/>
<keyword evidence="2" id="KW-1185">Reference proteome</keyword>
<protein>
    <submittedName>
        <fullName evidence="1">Uncharacterized protein</fullName>
    </submittedName>
</protein>
<evidence type="ECO:0000313" key="1">
    <source>
        <dbReference type="EMBL" id="KAE8167037.1"/>
    </source>
</evidence>
<dbReference type="EMBL" id="ML738591">
    <property type="protein sequence ID" value="KAE8167037.1"/>
    <property type="molecule type" value="Genomic_DNA"/>
</dbReference>
<evidence type="ECO:0000313" key="2">
    <source>
        <dbReference type="Proteomes" id="UP000326950"/>
    </source>
</evidence>
<reference evidence="1 2" key="1">
    <citation type="submission" date="2019-04" db="EMBL/GenBank/DDBJ databases">
        <title>Friends and foes A comparative genomics study of 23 Aspergillus species from section Flavi.</title>
        <authorList>
            <consortium name="DOE Joint Genome Institute"/>
            <person name="Kjaerbolling I."/>
            <person name="Vesth T."/>
            <person name="Frisvad J.C."/>
            <person name="Nybo J.L."/>
            <person name="Theobald S."/>
            <person name="Kildgaard S."/>
            <person name="Isbrandt T."/>
            <person name="Kuo A."/>
            <person name="Sato A."/>
            <person name="Lyhne E.K."/>
            <person name="Kogle M.E."/>
            <person name="Wiebenga A."/>
            <person name="Kun R.S."/>
            <person name="Lubbers R.J."/>
            <person name="Makela M.R."/>
            <person name="Barry K."/>
            <person name="Chovatia M."/>
            <person name="Clum A."/>
            <person name="Daum C."/>
            <person name="Haridas S."/>
            <person name="He G."/>
            <person name="LaButti K."/>
            <person name="Lipzen A."/>
            <person name="Mondo S."/>
            <person name="Riley R."/>
            <person name="Salamov A."/>
            <person name="Simmons B.A."/>
            <person name="Magnuson J.K."/>
            <person name="Henrissat B."/>
            <person name="Mortensen U.H."/>
            <person name="Larsen T.O."/>
            <person name="Devries R.P."/>
            <person name="Grigoriev I.V."/>
            <person name="Machida M."/>
            <person name="Baker S.E."/>
            <person name="Andersen M.R."/>
        </authorList>
    </citation>
    <scope>NUCLEOTIDE SEQUENCE [LARGE SCALE GENOMIC DNA]</scope>
    <source>
        <strain evidence="1 2">CBS 117626</strain>
    </source>
</reference>
<accession>A0A5N6V8F8</accession>
<gene>
    <name evidence="1" type="ORF">BDV40DRAFT_254106</name>
</gene>
<dbReference type="OrthoDB" id="9974981at2759"/>
<organism evidence="1 2">
    <name type="scientific">Aspergillus tamarii</name>
    <dbReference type="NCBI Taxonomy" id="41984"/>
    <lineage>
        <taxon>Eukaryota</taxon>
        <taxon>Fungi</taxon>
        <taxon>Dikarya</taxon>
        <taxon>Ascomycota</taxon>
        <taxon>Pezizomycotina</taxon>
        <taxon>Eurotiomycetes</taxon>
        <taxon>Eurotiomycetidae</taxon>
        <taxon>Eurotiales</taxon>
        <taxon>Aspergillaceae</taxon>
        <taxon>Aspergillus</taxon>
        <taxon>Aspergillus subgen. Circumdati</taxon>
    </lineage>
</organism>
<sequence>MERNFISDHISHNMIAALLKKCSRSKVEKTIMPMEVMRHVWKNKEEIPEDLKG</sequence>
<proteinExistence type="predicted"/>
<name>A0A5N6V8F8_ASPTM</name>
<dbReference type="Proteomes" id="UP000326950">
    <property type="component" value="Unassembled WGS sequence"/>
</dbReference>